<evidence type="ECO:0000313" key="1">
    <source>
        <dbReference type="EMBL" id="SDL72922.1"/>
    </source>
</evidence>
<dbReference type="STRING" id="137658.SAMN05216186_1291"/>
<evidence type="ECO:0008006" key="3">
    <source>
        <dbReference type="Google" id="ProtNLM"/>
    </source>
</evidence>
<dbReference type="AlphaFoldDB" id="A0A1G9MF78"/>
<name>A0A1G9MF78_9PSED</name>
<dbReference type="Proteomes" id="UP000198706">
    <property type="component" value="Unassembled WGS sequence"/>
</dbReference>
<feature type="non-terminal residue" evidence="1">
    <location>
        <position position="1"/>
    </location>
</feature>
<proteinExistence type="predicted"/>
<organism evidence="1 2">
    <name type="scientific">Pseudomonas indica</name>
    <dbReference type="NCBI Taxonomy" id="137658"/>
    <lineage>
        <taxon>Bacteria</taxon>
        <taxon>Pseudomonadati</taxon>
        <taxon>Pseudomonadota</taxon>
        <taxon>Gammaproteobacteria</taxon>
        <taxon>Pseudomonadales</taxon>
        <taxon>Pseudomonadaceae</taxon>
        <taxon>Pseudomonas</taxon>
    </lineage>
</organism>
<reference evidence="1 2" key="1">
    <citation type="submission" date="2016-10" db="EMBL/GenBank/DDBJ databases">
        <authorList>
            <person name="de Groot N.N."/>
        </authorList>
    </citation>
    <scope>NUCLEOTIDE SEQUENCE [LARGE SCALE GENOMIC DNA]</scope>
    <source>
        <strain evidence="1 2">JCM 21544</strain>
    </source>
</reference>
<evidence type="ECO:0000313" key="2">
    <source>
        <dbReference type="Proteomes" id="UP000198706"/>
    </source>
</evidence>
<sequence length="252" mass="25989">ANVTWDVDAALLLSGSGGAVQAVRTMLARRTIAAEAGAAGERIVQEELSNLVANGSSYFTGSRIIQKDTTVQLTEEVVLTSGQVVPKGSVVTVNGDAMKIVQPDGNVMTGSYSRAVAEVKGLPGGGEKGTLNTTLIDELAANGVKFTPENVIAVGRSPSGQVVFLETGSSKAGLQHIIEEHGSQFVQMGVSEAQIPGVVMKAVTEGKLVGYQGSGLGRPIYELVINGEPQRIAVTVGNNGFIVGANPRGSMK</sequence>
<protein>
    <recommendedName>
        <fullName evidence="3">Filamentous hemagglutinin</fullName>
    </recommendedName>
</protein>
<gene>
    <name evidence="1" type="ORF">SAMN05216186_1291</name>
</gene>
<keyword evidence="2" id="KW-1185">Reference proteome</keyword>
<accession>A0A1G9MF78</accession>
<dbReference type="EMBL" id="FNFD01000029">
    <property type="protein sequence ID" value="SDL72922.1"/>
    <property type="molecule type" value="Genomic_DNA"/>
</dbReference>